<proteinExistence type="predicted"/>
<dbReference type="Pfam" id="PF13560">
    <property type="entry name" value="HTH_31"/>
    <property type="match status" value="1"/>
</dbReference>
<dbReference type="InterPro" id="IPR041413">
    <property type="entry name" value="MLTR_LBD"/>
</dbReference>
<dbReference type="Gene3D" id="1.10.260.40">
    <property type="entry name" value="lambda repressor-like DNA-binding domains"/>
    <property type="match status" value="1"/>
</dbReference>
<gene>
    <name evidence="2" type="ORF">RU08_13040</name>
</gene>
<evidence type="ECO:0000313" key="2">
    <source>
        <dbReference type="EMBL" id="KIP99931.1"/>
    </source>
</evidence>
<dbReference type="InterPro" id="IPR010982">
    <property type="entry name" value="Lambda_DNA-bd_dom_sf"/>
</dbReference>
<sequence>MSAPRTLERTRLELAEFLRSRRERLSPADVGLSAGGRRRTPGLRREEVAALAGVGLSWYTWLEQGRDISVSATFLDNLSRTLKLDATERRHLFLLAHQRLPPEPGRTWCVVPPLIHRLMSDLPSRPAYVLNLRWDVLAWNGAADRVFDLSCHPAEQRNLLWLLFACPAMRELFQPWDQQALQMLSSFRRDFVRATQDADIVALVKNLEKVSPDFKSWWRQQDIHGPCQGIRYLRIQGVGEVEFEHTTLTIDEDRHLRLVYYAAKEGEPQSNVFEQWLKEETAQSLVALADSGSTLAADLP</sequence>
<dbReference type="GO" id="GO:0003677">
    <property type="term" value="F:DNA binding"/>
    <property type="evidence" value="ECO:0007669"/>
    <property type="project" value="InterPro"/>
</dbReference>
<dbReference type="InterPro" id="IPR001387">
    <property type="entry name" value="Cro/C1-type_HTH"/>
</dbReference>
<organism evidence="2 3">
    <name type="scientific">Pseudomonas fulva</name>
    <dbReference type="NCBI Taxonomy" id="47880"/>
    <lineage>
        <taxon>Bacteria</taxon>
        <taxon>Pseudomonadati</taxon>
        <taxon>Pseudomonadota</taxon>
        <taxon>Gammaproteobacteria</taxon>
        <taxon>Pseudomonadales</taxon>
        <taxon>Pseudomonadaceae</taxon>
        <taxon>Pseudomonas</taxon>
    </lineage>
</organism>
<dbReference type="Proteomes" id="UP000032068">
    <property type="component" value="Unassembled WGS sequence"/>
</dbReference>
<feature type="domain" description="HTH cro/C1-type" evidence="1">
    <location>
        <begin position="17"/>
        <end position="89"/>
    </location>
</feature>
<evidence type="ECO:0000259" key="1">
    <source>
        <dbReference type="SMART" id="SM00530"/>
    </source>
</evidence>
<dbReference type="SUPFAM" id="SSF47413">
    <property type="entry name" value="lambda repressor-like DNA-binding domains"/>
    <property type="match status" value="1"/>
</dbReference>
<dbReference type="EMBL" id="JXQW01000031">
    <property type="protein sequence ID" value="KIP99931.1"/>
    <property type="molecule type" value="Genomic_DNA"/>
</dbReference>
<reference evidence="2 3" key="1">
    <citation type="submission" date="2014-12" db="EMBL/GenBank/DDBJ databases">
        <title>16Stimator: statistical estimation of ribosomal gene copy numbers from draft genome assemblies.</title>
        <authorList>
            <person name="Perisin M.A."/>
            <person name="Vetter M."/>
            <person name="Gilbert J.A."/>
            <person name="Bergelson J."/>
        </authorList>
    </citation>
    <scope>NUCLEOTIDE SEQUENCE [LARGE SCALE GENOMIC DNA]</scope>
    <source>
        <strain evidence="2 3">MEJ086</strain>
    </source>
</reference>
<dbReference type="OrthoDB" id="5346389at2"/>
<dbReference type="Gene3D" id="3.30.450.180">
    <property type="match status" value="1"/>
</dbReference>
<dbReference type="PANTHER" id="PTHR35010">
    <property type="entry name" value="BLL4672 PROTEIN-RELATED"/>
    <property type="match status" value="1"/>
</dbReference>
<dbReference type="RefSeq" id="WP_042554257.1">
    <property type="nucleotide sequence ID" value="NZ_JXQW01000031.1"/>
</dbReference>
<evidence type="ECO:0000313" key="3">
    <source>
        <dbReference type="Proteomes" id="UP000032068"/>
    </source>
</evidence>
<comment type="caution">
    <text evidence="2">The sequence shown here is derived from an EMBL/GenBank/DDBJ whole genome shotgun (WGS) entry which is preliminary data.</text>
</comment>
<dbReference type="AlphaFoldDB" id="A0A0D0KPH3"/>
<name>A0A0D0KPH3_9PSED</name>
<dbReference type="CDD" id="cd00093">
    <property type="entry name" value="HTH_XRE"/>
    <property type="match status" value="1"/>
</dbReference>
<protein>
    <submittedName>
        <fullName evidence="2">XRE family transcriptional regulator</fullName>
    </submittedName>
</protein>
<dbReference type="Pfam" id="PF17765">
    <property type="entry name" value="MLTR_LBD"/>
    <property type="match status" value="1"/>
</dbReference>
<accession>A0A0D0KPH3</accession>
<dbReference type="SMART" id="SM00530">
    <property type="entry name" value="HTH_XRE"/>
    <property type="match status" value="1"/>
</dbReference>